<dbReference type="GO" id="GO:0050839">
    <property type="term" value="F:cell adhesion molecule binding"/>
    <property type="evidence" value="ECO:0007669"/>
    <property type="project" value="TreeGrafter"/>
</dbReference>
<comment type="subcellular location">
    <subcellularLocation>
        <location evidence="1">Membrane</location>
        <topology evidence="1">Single-pass type I membrane protein</topology>
    </subcellularLocation>
</comment>
<evidence type="ECO:0000256" key="6">
    <source>
        <dbReference type="SAM" id="MobiDB-lite"/>
    </source>
</evidence>
<dbReference type="OrthoDB" id="6159398at2759"/>
<protein>
    <submittedName>
        <fullName evidence="10">HMCN1 protein</fullName>
    </submittedName>
</protein>
<dbReference type="InterPro" id="IPR007110">
    <property type="entry name" value="Ig-like_dom"/>
</dbReference>
<evidence type="ECO:0000256" key="2">
    <source>
        <dbReference type="ARBA" id="ARBA00023136"/>
    </source>
</evidence>
<feature type="domain" description="Ig-like" evidence="9">
    <location>
        <begin position="133"/>
        <end position="224"/>
    </location>
</feature>
<keyword evidence="3" id="KW-1015">Disulfide bond</keyword>
<dbReference type="PROSITE" id="PS50835">
    <property type="entry name" value="IG_LIKE"/>
    <property type="match status" value="2"/>
</dbReference>
<dbReference type="InterPro" id="IPR003599">
    <property type="entry name" value="Ig_sub"/>
</dbReference>
<dbReference type="EMBL" id="OV696704">
    <property type="protein sequence ID" value="CAH1251421.1"/>
    <property type="molecule type" value="Genomic_DNA"/>
</dbReference>
<dbReference type="InterPro" id="IPR013783">
    <property type="entry name" value="Ig-like_fold"/>
</dbReference>
<evidence type="ECO:0000256" key="5">
    <source>
        <dbReference type="ARBA" id="ARBA00023319"/>
    </source>
</evidence>
<dbReference type="Pfam" id="PF13927">
    <property type="entry name" value="Ig_3"/>
    <property type="match status" value="2"/>
</dbReference>
<feature type="region of interest" description="Disordered" evidence="6">
    <location>
        <begin position="360"/>
        <end position="394"/>
    </location>
</feature>
<dbReference type="PANTHER" id="PTHR11640">
    <property type="entry name" value="NEPHRIN"/>
    <property type="match status" value="1"/>
</dbReference>
<feature type="transmembrane region" description="Helical" evidence="7">
    <location>
        <begin position="328"/>
        <end position="351"/>
    </location>
</feature>
<evidence type="ECO:0000313" key="11">
    <source>
        <dbReference type="Proteomes" id="UP000838412"/>
    </source>
</evidence>
<dbReference type="CDD" id="cd00096">
    <property type="entry name" value="Ig"/>
    <property type="match status" value="2"/>
</dbReference>
<keyword evidence="5" id="KW-0393">Immunoglobulin domain</keyword>
<feature type="domain" description="Ig-like" evidence="9">
    <location>
        <begin position="231"/>
        <end position="311"/>
    </location>
</feature>
<dbReference type="InterPro" id="IPR051275">
    <property type="entry name" value="Cell_adhesion_signaling"/>
</dbReference>
<dbReference type="SMART" id="SM00409">
    <property type="entry name" value="IG"/>
    <property type="match status" value="3"/>
</dbReference>
<dbReference type="GO" id="GO:0005886">
    <property type="term" value="C:plasma membrane"/>
    <property type="evidence" value="ECO:0007669"/>
    <property type="project" value="TreeGrafter"/>
</dbReference>
<dbReference type="SUPFAM" id="SSF48726">
    <property type="entry name" value="Immunoglobulin"/>
    <property type="match status" value="3"/>
</dbReference>
<keyword evidence="8" id="KW-0732">Signal</keyword>
<evidence type="ECO:0000313" key="10">
    <source>
        <dbReference type="EMBL" id="CAH1251421.1"/>
    </source>
</evidence>
<feature type="chain" id="PRO_5035427152" evidence="8">
    <location>
        <begin position="20"/>
        <end position="422"/>
    </location>
</feature>
<proteinExistence type="predicted"/>
<dbReference type="GO" id="GO:0098609">
    <property type="term" value="P:cell-cell adhesion"/>
    <property type="evidence" value="ECO:0007669"/>
    <property type="project" value="TreeGrafter"/>
</dbReference>
<dbReference type="PANTHER" id="PTHR11640:SF164">
    <property type="entry name" value="MAM DOMAIN-CONTAINING GLYCOSYLPHOSPHATIDYLINOSITOL ANCHOR PROTEIN 1"/>
    <property type="match status" value="1"/>
</dbReference>
<evidence type="ECO:0000256" key="4">
    <source>
        <dbReference type="ARBA" id="ARBA00023180"/>
    </source>
</evidence>
<dbReference type="GO" id="GO:0005911">
    <property type="term" value="C:cell-cell junction"/>
    <property type="evidence" value="ECO:0007669"/>
    <property type="project" value="TreeGrafter"/>
</dbReference>
<evidence type="ECO:0000256" key="1">
    <source>
        <dbReference type="ARBA" id="ARBA00004479"/>
    </source>
</evidence>
<evidence type="ECO:0000259" key="9">
    <source>
        <dbReference type="PROSITE" id="PS50835"/>
    </source>
</evidence>
<accession>A0A8J9ZBF5</accession>
<evidence type="ECO:0000256" key="8">
    <source>
        <dbReference type="SAM" id="SignalP"/>
    </source>
</evidence>
<organism evidence="10 11">
    <name type="scientific">Branchiostoma lanceolatum</name>
    <name type="common">Common lancelet</name>
    <name type="synonym">Amphioxus lanceolatum</name>
    <dbReference type="NCBI Taxonomy" id="7740"/>
    <lineage>
        <taxon>Eukaryota</taxon>
        <taxon>Metazoa</taxon>
        <taxon>Chordata</taxon>
        <taxon>Cephalochordata</taxon>
        <taxon>Leptocardii</taxon>
        <taxon>Amphioxiformes</taxon>
        <taxon>Branchiostomatidae</taxon>
        <taxon>Branchiostoma</taxon>
    </lineage>
</organism>
<evidence type="ECO:0000256" key="7">
    <source>
        <dbReference type="SAM" id="Phobius"/>
    </source>
</evidence>
<evidence type="ECO:0000256" key="3">
    <source>
        <dbReference type="ARBA" id="ARBA00023157"/>
    </source>
</evidence>
<dbReference type="AlphaFoldDB" id="A0A8J9ZBF5"/>
<keyword evidence="11" id="KW-1185">Reference proteome</keyword>
<dbReference type="SMART" id="SM00408">
    <property type="entry name" value="IGc2"/>
    <property type="match status" value="2"/>
</dbReference>
<keyword evidence="7" id="KW-0812">Transmembrane</keyword>
<reference evidence="10" key="1">
    <citation type="submission" date="2022-01" db="EMBL/GenBank/DDBJ databases">
        <authorList>
            <person name="Braso-Vives M."/>
        </authorList>
    </citation>
    <scope>NUCLEOTIDE SEQUENCE</scope>
</reference>
<keyword evidence="4" id="KW-0325">Glycoprotein</keyword>
<gene>
    <name evidence="10" type="primary">HMCN1</name>
    <name evidence="10" type="ORF">BLAG_LOCUS11830</name>
</gene>
<keyword evidence="2 7" id="KW-0472">Membrane</keyword>
<dbReference type="Proteomes" id="UP000838412">
    <property type="component" value="Chromosome 19"/>
</dbReference>
<dbReference type="InterPro" id="IPR003598">
    <property type="entry name" value="Ig_sub2"/>
</dbReference>
<sequence length="422" mass="44378">MRSAVILCCLLAFVQQVSAQNEITLPDDGTTRTNLGDDSILEYGYTTLPGSTMLFGVWKKMPSNGIANKANNGTFIMINVFAAWRGRAEPVGEASMKLFSVTKDDAGQYQLSATFSDGTSDSKMRTLIVQFAPENTTATATPGLVAKENDNQVVLTCQAGGIPAPTYTWTGDNLPADAAQDPNTGTLTITNIQRSAAGRYTCTADNGVPQLPGDDPAALTNSVNVQVLYGPSSATITDKVVLWSTVTISCAVDTANPTATYTWSRINGTLPTYTDQDTAAGTLRLRSVQPDAVGTYQCSAYNGIGNPVTATHVIGEVEEGDCFRSGTLAGAAVGCLAAGMLLGGAAVFLLLRFRTATGKKNPAGGNIPDDEEYEDVRPSRAAYSRAGTGNDDHVYDVPMETVQAGISQPPKPSGYQELKPAV</sequence>
<dbReference type="InterPro" id="IPR036179">
    <property type="entry name" value="Ig-like_dom_sf"/>
</dbReference>
<feature type="signal peptide" evidence="8">
    <location>
        <begin position="1"/>
        <end position="19"/>
    </location>
</feature>
<keyword evidence="7" id="KW-1133">Transmembrane helix</keyword>
<dbReference type="Gene3D" id="2.60.40.10">
    <property type="entry name" value="Immunoglobulins"/>
    <property type="match status" value="2"/>
</dbReference>
<name>A0A8J9ZBF5_BRALA</name>